<evidence type="ECO:0000259" key="4">
    <source>
        <dbReference type="PROSITE" id="PS51175"/>
    </source>
</evidence>
<dbReference type="PROSITE" id="PS50853">
    <property type="entry name" value="FN3"/>
    <property type="match status" value="5"/>
</dbReference>
<proteinExistence type="predicted"/>
<dbReference type="InterPro" id="IPR003961">
    <property type="entry name" value="FN3_dom"/>
</dbReference>
<keyword evidence="1" id="KW-0732">Signal</keyword>
<dbReference type="EMBL" id="CP120682">
    <property type="protein sequence ID" value="WKN39276.1"/>
    <property type="molecule type" value="Genomic_DNA"/>
</dbReference>
<dbReference type="AlphaFoldDB" id="A0AA49GSK8"/>
<dbReference type="SMART" id="SM00606">
    <property type="entry name" value="CBD_IV"/>
    <property type="match status" value="1"/>
</dbReference>
<dbReference type="Gene3D" id="2.60.40.10">
    <property type="entry name" value="Immunoglobulins"/>
    <property type="match status" value="7"/>
</dbReference>
<dbReference type="SUPFAM" id="SSF49265">
    <property type="entry name" value="Fibronectin type III"/>
    <property type="match status" value="4"/>
</dbReference>
<gene>
    <name evidence="5" type="ORF">K4G66_11300</name>
</gene>
<feature type="domain" description="Fibronectin type-III" evidence="3">
    <location>
        <begin position="38"/>
        <end position="133"/>
    </location>
</feature>
<feature type="transmembrane region" description="Helical" evidence="2">
    <location>
        <begin position="7"/>
        <end position="27"/>
    </location>
</feature>
<name>A0AA49GSK8_9BACT</name>
<evidence type="ECO:0000256" key="2">
    <source>
        <dbReference type="SAM" id="Phobius"/>
    </source>
</evidence>
<feature type="domain" description="Fibronectin type-III" evidence="3">
    <location>
        <begin position="505"/>
        <end position="596"/>
    </location>
</feature>
<evidence type="ECO:0000313" key="5">
    <source>
        <dbReference type="EMBL" id="WKN39276.1"/>
    </source>
</evidence>
<dbReference type="Gene3D" id="2.60.120.260">
    <property type="entry name" value="Galactose-binding domain-like"/>
    <property type="match status" value="1"/>
</dbReference>
<dbReference type="SMART" id="SM00060">
    <property type="entry name" value="FN3"/>
    <property type="match status" value="7"/>
</dbReference>
<dbReference type="InterPro" id="IPR013783">
    <property type="entry name" value="Ig-like_fold"/>
</dbReference>
<accession>A0AA49GSK8</accession>
<feature type="domain" description="Fibronectin type-III" evidence="3">
    <location>
        <begin position="415"/>
        <end position="504"/>
    </location>
</feature>
<feature type="domain" description="Fibronectin type-III" evidence="3">
    <location>
        <begin position="135"/>
        <end position="230"/>
    </location>
</feature>
<dbReference type="Pfam" id="PF00041">
    <property type="entry name" value="fn3"/>
    <property type="match status" value="1"/>
</dbReference>
<dbReference type="Pfam" id="PF03422">
    <property type="entry name" value="CBM_6"/>
    <property type="match status" value="1"/>
</dbReference>
<dbReference type="PANTHER" id="PTHR47135:SF1">
    <property type="entry name" value="FIBRONECTIN TYPE III DOMAIN-CONTAINING PROTEIN 7"/>
    <property type="match status" value="1"/>
</dbReference>
<evidence type="ECO:0000259" key="3">
    <source>
        <dbReference type="PROSITE" id="PS50853"/>
    </source>
</evidence>
<feature type="domain" description="Fibronectin type-III" evidence="3">
    <location>
        <begin position="598"/>
        <end position="689"/>
    </location>
</feature>
<reference evidence="5" key="1">
    <citation type="journal article" date="2023" name="Comput. Struct. Biotechnol. J.">
        <title>Discovery of a novel marine Bacteroidetes with a rich repertoire of carbohydrate-active enzymes.</title>
        <authorList>
            <person name="Chen B."/>
            <person name="Liu G."/>
            <person name="Chen Q."/>
            <person name="Wang H."/>
            <person name="Liu L."/>
            <person name="Tang K."/>
        </authorList>
    </citation>
    <scope>NUCLEOTIDE SEQUENCE</scope>
    <source>
        <strain evidence="5">TK19036</strain>
    </source>
</reference>
<dbReference type="PROSITE" id="PS51257">
    <property type="entry name" value="PROKAR_LIPOPROTEIN"/>
    <property type="match status" value="1"/>
</dbReference>
<sequence>MVENNRCVIKLFNAFPLLFSGLLVIIISCTPEEQEFIKPIPIASVAAEITTSGFKATWMPLLGARSYILEVASNETFNKESIIQELTTEIQDTFLTVENLKVAQFYYYRVQARLSTGESTDYSNIIEVSTLGMPHPIALTAKEVGASKFTACWKPVKEAKTYKVEVATDIDFSTSLSLQQLVTTDTFIIVKNGLKVDQDYFYRVVAKDEDIESEFSNVIHLTTTQLTQPAITRVSDISKSGFSLQWNTITGATNYNLDIGTDPLFVDSSAYIIQNEVVGEPAFIADGLLANTVYYCRVRANSIHSFSECSEVTIIKTLTLDGTVALPASEIQRNGFKANWQKVASADSYLLEVATDEHFTDYVDSYDPIPAEDTSSWISGLQQNTVYFYRVSIQSSGSQSSPSNIIQLTTTLLSSPKAYAAKNISNNGFTAVWSKVSEAEVYSLEIASNPDFREPTTIDGISDTTYDVQNLIGNQTYYYRVRAEESSNYSTYSNAISQQVIALGKPSNLAASNVTYTSFRASWDIVEEAKYYTVDVATNDQFTDILTNYQETAVNSTSIEVAGLEVSTTYYIRIKAWDDHSPSEYSEILTIVTASVEAPTALQPTEISAYEIRARWMQVSQASEYLLDIATDNAFTSIMPEYESVSVETAYFLAYNLQPATTYYYRVRSIVNSDTSLYSNVISVTTKNNSTIKIPGLIEAEKIAEKKGGNRISSASSSGQYYLGSIGNTDWVEYELDIYTNTTFTVELQVASVNGGGTINIIHNEIIIGSVLVTDTDGGENWATVATDVSLPSGIQNIQFEFISGAGALLNIDWIYIHD</sequence>
<keyword evidence="2" id="KW-1133">Transmembrane helix</keyword>
<evidence type="ECO:0000256" key="1">
    <source>
        <dbReference type="ARBA" id="ARBA00022729"/>
    </source>
</evidence>
<feature type="domain" description="CBM6" evidence="4">
    <location>
        <begin position="696"/>
        <end position="818"/>
    </location>
</feature>
<reference evidence="5" key="2">
    <citation type="journal article" date="2024" name="Antonie Van Leeuwenhoek">
        <title>Roseihalotalea indica gen. nov., sp. nov., a halophilic Bacteroidetes from mesopelagic Southwest Indian Ocean with higher carbohydrate metabolic potential.</title>
        <authorList>
            <person name="Chen B."/>
            <person name="Zhang M."/>
            <person name="Lin D."/>
            <person name="Ye J."/>
            <person name="Tang K."/>
        </authorList>
    </citation>
    <scope>NUCLEOTIDE SEQUENCE</scope>
    <source>
        <strain evidence="5">TK19036</strain>
    </source>
</reference>
<protein>
    <submittedName>
        <fullName evidence="5">Fibronectin type III domain-containing protein</fullName>
    </submittedName>
</protein>
<organism evidence="5">
    <name type="scientific">Roseihalotalea indica</name>
    <dbReference type="NCBI Taxonomy" id="2867963"/>
    <lineage>
        <taxon>Bacteria</taxon>
        <taxon>Pseudomonadati</taxon>
        <taxon>Bacteroidota</taxon>
        <taxon>Cytophagia</taxon>
        <taxon>Cytophagales</taxon>
        <taxon>Catalimonadaceae</taxon>
        <taxon>Roseihalotalea</taxon>
    </lineage>
</organism>
<keyword evidence="2" id="KW-0812">Transmembrane</keyword>
<dbReference type="PROSITE" id="PS51175">
    <property type="entry name" value="CBM6"/>
    <property type="match status" value="1"/>
</dbReference>
<dbReference type="PANTHER" id="PTHR47135">
    <property type="entry name" value="FIBRONECTIN TYPE III DOMAIN-CONTAINING PROTEIN 7"/>
    <property type="match status" value="1"/>
</dbReference>
<dbReference type="InterPro" id="IPR005084">
    <property type="entry name" value="CBM6"/>
</dbReference>
<keyword evidence="2" id="KW-0472">Membrane</keyword>
<dbReference type="InterPro" id="IPR006584">
    <property type="entry name" value="Cellulose-bd_IV"/>
</dbReference>
<dbReference type="InterPro" id="IPR008979">
    <property type="entry name" value="Galactose-bd-like_sf"/>
</dbReference>
<dbReference type="SUPFAM" id="SSF49785">
    <property type="entry name" value="Galactose-binding domain-like"/>
    <property type="match status" value="1"/>
</dbReference>
<dbReference type="CDD" id="cd00063">
    <property type="entry name" value="FN3"/>
    <property type="match status" value="3"/>
</dbReference>
<dbReference type="InterPro" id="IPR036116">
    <property type="entry name" value="FN3_sf"/>
</dbReference>
<dbReference type="GO" id="GO:0030246">
    <property type="term" value="F:carbohydrate binding"/>
    <property type="evidence" value="ECO:0007669"/>
    <property type="project" value="InterPro"/>
</dbReference>